<evidence type="ECO:0000313" key="2">
    <source>
        <dbReference type="EMBL" id="MBI4251037.1"/>
    </source>
</evidence>
<dbReference type="EMBL" id="JACQRX010000049">
    <property type="protein sequence ID" value="MBI4251037.1"/>
    <property type="molecule type" value="Genomic_DNA"/>
</dbReference>
<dbReference type="Proteomes" id="UP000752292">
    <property type="component" value="Unassembled WGS sequence"/>
</dbReference>
<feature type="region of interest" description="Disordered" evidence="1">
    <location>
        <begin position="1"/>
        <end position="22"/>
    </location>
</feature>
<accession>A0A932ZS19</accession>
<protein>
    <submittedName>
        <fullName evidence="2">DUF1643 domain-containing protein</fullName>
    </submittedName>
</protein>
<evidence type="ECO:0000313" key="3">
    <source>
        <dbReference type="Proteomes" id="UP000752292"/>
    </source>
</evidence>
<sequence>MREAAPATSRPEPAFGRRRPAPGPFRRVLRCAPGAGPEAGKYRYLLEVALAPGPHPRLMVIGKNPSTASASRSDPTLGKAEAWARRRGFGSLALVNLFALRSPYPRDLNAVPYGEAVGEENDAFIREAARRADRAVAAWGNPNGVDEGRYARRIAGAAALLKGRDVHVAGMTKKGHPRHGLGWNSRGEACPAPAELAALPIRAGAPPRRGRR</sequence>
<dbReference type="InterPro" id="IPR012441">
    <property type="entry name" value="DUF1643"/>
</dbReference>
<reference evidence="2" key="1">
    <citation type="submission" date="2020-07" db="EMBL/GenBank/DDBJ databases">
        <title>Huge and variable diversity of episymbiotic CPR bacteria and DPANN archaea in groundwater ecosystems.</title>
        <authorList>
            <person name="He C.Y."/>
            <person name="Keren R."/>
            <person name="Whittaker M."/>
            <person name="Farag I.F."/>
            <person name="Doudna J."/>
            <person name="Cate J.H.D."/>
            <person name="Banfield J.F."/>
        </authorList>
    </citation>
    <scope>NUCLEOTIDE SEQUENCE</scope>
    <source>
        <strain evidence="2">NC_groundwater_1370_Ag_S-0.2um_69_93</strain>
    </source>
</reference>
<evidence type="ECO:0000256" key="1">
    <source>
        <dbReference type="SAM" id="MobiDB-lite"/>
    </source>
</evidence>
<proteinExistence type="predicted"/>
<organism evidence="2 3">
    <name type="scientific">Tectimicrobiota bacterium</name>
    <dbReference type="NCBI Taxonomy" id="2528274"/>
    <lineage>
        <taxon>Bacteria</taxon>
        <taxon>Pseudomonadati</taxon>
        <taxon>Nitrospinota/Tectimicrobiota group</taxon>
        <taxon>Candidatus Tectimicrobiota</taxon>
    </lineage>
</organism>
<name>A0A932ZS19_UNCTE</name>
<dbReference type="AlphaFoldDB" id="A0A932ZS19"/>
<gene>
    <name evidence="2" type="ORF">HY618_01125</name>
</gene>
<dbReference type="Pfam" id="PF07799">
    <property type="entry name" value="DUF1643"/>
    <property type="match status" value="1"/>
</dbReference>
<comment type="caution">
    <text evidence="2">The sequence shown here is derived from an EMBL/GenBank/DDBJ whole genome shotgun (WGS) entry which is preliminary data.</text>
</comment>